<evidence type="ECO:0000256" key="1">
    <source>
        <dbReference type="SAM" id="SignalP"/>
    </source>
</evidence>
<evidence type="ECO:0000313" key="2">
    <source>
        <dbReference type="EMBL" id="KAF4029785.1"/>
    </source>
</evidence>
<accession>A0A833SL90</accession>
<feature type="chain" id="PRO_5032936905" evidence="1">
    <location>
        <begin position="20"/>
        <end position="254"/>
    </location>
</feature>
<proteinExistence type="predicted"/>
<dbReference type="AlphaFoldDB" id="A0A833SL90"/>
<reference evidence="2" key="1">
    <citation type="submission" date="2020-04" db="EMBL/GenBank/DDBJ databases">
        <title>Hybrid Assembly of Korean Phytophthora infestans isolates.</title>
        <authorList>
            <person name="Prokchorchik M."/>
            <person name="Lee Y."/>
            <person name="Seo J."/>
            <person name="Cho J.-H."/>
            <person name="Park Y.-E."/>
            <person name="Jang D.-C."/>
            <person name="Im J.-S."/>
            <person name="Choi J.-G."/>
            <person name="Park H.-J."/>
            <person name="Lee G.-B."/>
            <person name="Lee Y.-G."/>
            <person name="Hong S.-Y."/>
            <person name="Cho K."/>
            <person name="Sohn K.H."/>
        </authorList>
    </citation>
    <scope>NUCLEOTIDE SEQUENCE</scope>
    <source>
        <strain evidence="2">KR_1_A1</strain>
    </source>
</reference>
<feature type="signal peptide" evidence="1">
    <location>
        <begin position="1"/>
        <end position="19"/>
    </location>
</feature>
<organism evidence="2 3">
    <name type="scientific">Phytophthora infestans</name>
    <name type="common">Potato late blight agent</name>
    <name type="synonym">Botrytis infestans</name>
    <dbReference type="NCBI Taxonomy" id="4787"/>
    <lineage>
        <taxon>Eukaryota</taxon>
        <taxon>Sar</taxon>
        <taxon>Stramenopiles</taxon>
        <taxon>Oomycota</taxon>
        <taxon>Peronosporomycetes</taxon>
        <taxon>Peronosporales</taxon>
        <taxon>Peronosporaceae</taxon>
        <taxon>Phytophthora</taxon>
    </lineage>
</organism>
<comment type="caution">
    <text evidence="2">The sequence shown here is derived from an EMBL/GenBank/DDBJ whole genome shotgun (WGS) entry which is preliminary data.</text>
</comment>
<evidence type="ECO:0000313" key="3">
    <source>
        <dbReference type="Proteomes" id="UP000602510"/>
    </source>
</evidence>
<dbReference type="EMBL" id="WSZM01000757">
    <property type="protein sequence ID" value="KAF4029785.1"/>
    <property type="molecule type" value="Genomic_DNA"/>
</dbReference>
<sequence length="254" mass="28037">MYCTYTLSRLCLALLSAAAGSQRRKLARRRALTENILTSSGCPSDCDSNPCVLYSPSQDESCIELGASGPCYSDDDFTLPGTSAECNVTFQCLDSLLWDGNQWLLALEANAATNSKTMAHVTQITDLTYSTSTLSVQLQERQPNLPIKTTSRMSRWTRASSTRPAPVVSMFVLDVNLRNTISSVSLATTYQTLYLTNPERHSGPIRQFHGRHEAGFVLQLHHRPTREHQRHLGGLSTVTDLNLAENELTDLPSS</sequence>
<name>A0A833SL90_PHYIN</name>
<protein>
    <submittedName>
        <fullName evidence="2">Uncharacterized protein</fullName>
    </submittedName>
</protein>
<dbReference type="Proteomes" id="UP000602510">
    <property type="component" value="Unassembled WGS sequence"/>
</dbReference>
<keyword evidence="3" id="KW-1185">Reference proteome</keyword>
<gene>
    <name evidence="2" type="ORF">GN244_ATG18469</name>
</gene>
<keyword evidence="1" id="KW-0732">Signal</keyword>